<dbReference type="EMBL" id="CAUYUJ010005892">
    <property type="protein sequence ID" value="CAK0815359.1"/>
    <property type="molecule type" value="Genomic_DNA"/>
</dbReference>
<keyword evidence="1" id="KW-0175">Coiled coil</keyword>
<evidence type="ECO:0000313" key="2">
    <source>
        <dbReference type="EMBL" id="CAK0815359.1"/>
    </source>
</evidence>
<keyword evidence="3" id="KW-1185">Reference proteome</keyword>
<accession>A0ABN9R8Y7</accession>
<evidence type="ECO:0000313" key="3">
    <source>
        <dbReference type="Proteomes" id="UP001189429"/>
    </source>
</evidence>
<organism evidence="2 3">
    <name type="scientific">Prorocentrum cordatum</name>
    <dbReference type="NCBI Taxonomy" id="2364126"/>
    <lineage>
        <taxon>Eukaryota</taxon>
        <taxon>Sar</taxon>
        <taxon>Alveolata</taxon>
        <taxon>Dinophyceae</taxon>
        <taxon>Prorocentrales</taxon>
        <taxon>Prorocentraceae</taxon>
        <taxon>Prorocentrum</taxon>
    </lineage>
</organism>
<gene>
    <name evidence="2" type="ORF">PCOR1329_LOCUS18675</name>
</gene>
<evidence type="ECO:0000256" key="1">
    <source>
        <dbReference type="SAM" id="Coils"/>
    </source>
</evidence>
<sequence length="239" mass="25955">MPNADLEARNSATIIHKKADLAKHEVGKLAIVRAATPADATAGPTLPIDMAATKTALVDVHSALASSEQRAHEARRELADLHEECADQQVAHMECIAKTIDASASQSNSLANHLQDAPASQFNSLANQLELDTLKTQSIEATDQVNRTHHIEYGDIFVQSTGDKQNDSNMTSVPDASSDKLIHHPTGRLFLLLLLIVEVVVDNVVCHGALPELGFSIHHLLLQLPQAYEQCPRYACARR</sequence>
<reference evidence="2" key="1">
    <citation type="submission" date="2023-10" db="EMBL/GenBank/DDBJ databases">
        <authorList>
            <person name="Chen Y."/>
            <person name="Shah S."/>
            <person name="Dougan E. K."/>
            <person name="Thang M."/>
            <person name="Chan C."/>
        </authorList>
    </citation>
    <scope>NUCLEOTIDE SEQUENCE [LARGE SCALE GENOMIC DNA]</scope>
</reference>
<name>A0ABN9R8Y7_9DINO</name>
<dbReference type="Proteomes" id="UP001189429">
    <property type="component" value="Unassembled WGS sequence"/>
</dbReference>
<comment type="caution">
    <text evidence="2">The sequence shown here is derived from an EMBL/GenBank/DDBJ whole genome shotgun (WGS) entry which is preliminary data.</text>
</comment>
<feature type="coiled-coil region" evidence="1">
    <location>
        <begin position="64"/>
        <end position="91"/>
    </location>
</feature>
<proteinExistence type="predicted"/>
<protein>
    <submittedName>
        <fullName evidence="2">Uncharacterized protein</fullName>
    </submittedName>
</protein>